<dbReference type="InterPro" id="IPR036465">
    <property type="entry name" value="vWFA_dom_sf"/>
</dbReference>
<gene>
    <name evidence="2" type="primary">yhbH</name>
    <name evidence="2" type="ORF">OZ401_002444</name>
</gene>
<name>A0ABY9B0E8_9CHLR</name>
<dbReference type="PANTHER" id="PTHR30510">
    <property type="entry name" value="UPF0229 PROTEIN YEAH"/>
    <property type="match status" value="1"/>
</dbReference>
<feature type="region of interest" description="Disordered" evidence="1">
    <location>
        <begin position="80"/>
        <end position="115"/>
    </location>
</feature>
<dbReference type="PANTHER" id="PTHR30510:SF2">
    <property type="entry name" value="UPF0229 PROTEIN YEAH"/>
    <property type="match status" value="1"/>
</dbReference>
<evidence type="ECO:0000313" key="3">
    <source>
        <dbReference type="Proteomes" id="UP001431572"/>
    </source>
</evidence>
<protein>
    <submittedName>
        <fullName evidence="2">Sporulation protein YhbH</fullName>
    </submittedName>
</protein>
<sequence>MSDTITFSKGMFSITKQDWSLHRKGPIDQTRHKEKIKEAIKKNLSDIVSEENIILSDGKKTIKVPIRSLEEYRFRYDHNQSKGVGQGEGNSKVGDVIGQDQGDGSGKGKEAGDQPGVDYYEAEVSIDELAELIFEDLGLPNLEEKKHQELESESVRFTDVRKVGVLANLDKKRTIMENIKRNAMAGDARFKDVKNDDLRFKTWDREVKLQSNAVVIAMMDVSGSMGDFEKYIARSFYFWMVRFLRTKYNNVNIIFISHHTEAKEVTEEEFFNKGESGGTQVSSAYELALSIIDERFNPQEWNIYPFHFSDGGNLPWDNDRCVDLVLKFIDICNIFGYGEIRESHYSLMSTLMSAYSRVDNKKFVGVTISDKAEVYPALRRFFSENEVTKK</sequence>
<organism evidence="2 3">
    <name type="scientific">Candidatus Chlorohelix allophototropha</name>
    <dbReference type="NCBI Taxonomy" id="3003348"/>
    <lineage>
        <taxon>Bacteria</taxon>
        <taxon>Bacillati</taxon>
        <taxon>Chloroflexota</taxon>
        <taxon>Chloroflexia</taxon>
        <taxon>Candidatus Chloroheliales</taxon>
        <taxon>Candidatus Chloroheliaceae</taxon>
        <taxon>Candidatus Chlorohelix</taxon>
    </lineage>
</organism>
<dbReference type="InterPro" id="IPR014230">
    <property type="entry name" value="Spore_YhbH"/>
</dbReference>
<keyword evidence="3" id="KW-1185">Reference proteome</keyword>
<accession>A0ABY9B0E8</accession>
<reference evidence="2" key="1">
    <citation type="journal article" date="2024" name="Nature">
        <title>Anoxygenic phototroph of the Chloroflexota uses a type I reaction centre.</title>
        <authorList>
            <person name="Tsuji J.M."/>
            <person name="Shaw N.A."/>
            <person name="Nagashima S."/>
            <person name="Venkiteswaran J.J."/>
            <person name="Schiff S.L."/>
            <person name="Watanabe T."/>
            <person name="Fukui M."/>
            <person name="Hanada S."/>
            <person name="Tank M."/>
            <person name="Neufeld J.D."/>
        </authorList>
    </citation>
    <scope>NUCLEOTIDE SEQUENCE</scope>
    <source>
        <strain evidence="2">L227-S17</strain>
    </source>
</reference>
<dbReference type="Pfam" id="PF04285">
    <property type="entry name" value="DUF444"/>
    <property type="match status" value="2"/>
</dbReference>
<dbReference type="Proteomes" id="UP001431572">
    <property type="component" value="Chromosome 1"/>
</dbReference>
<evidence type="ECO:0000313" key="2">
    <source>
        <dbReference type="EMBL" id="WJW66633.1"/>
    </source>
</evidence>
<evidence type="ECO:0000256" key="1">
    <source>
        <dbReference type="SAM" id="MobiDB-lite"/>
    </source>
</evidence>
<proteinExistence type="predicted"/>
<feature type="compositionally biased region" description="Low complexity" evidence="1">
    <location>
        <begin position="93"/>
        <end position="102"/>
    </location>
</feature>
<dbReference type="RefSeq" id="WP_341468526.1">
    <property type="nucleotide sequence ID" value="NZ_CP128399.1"/>
</dbReference>
<dbReference type="SUPFAM" id="SSF53300">
    <property type="entry name" value="vWA-like"/>
    <property type="match status" value="1"/>
</dbReference>
<dbReference type="InterPro" id="IPR006698">
    <property type="entry name" value="UPF0229"/>
</dbReference>
<dbReference type="EMBL" id="CP128399">
    <property type="protein sequence ID" value="WJW66633.1"/>
    <property type="molecule type" value="Genomic_DNA"/>
</dbReference>
<dbReference type="NCBIfam" id="TIGR02877">
    <property type="entry name" value="spore_yhbH"/>
    <property type="match status" value="1"/>
</dbReference>